<gene>
    <name evidence="4" type="ORF">KK1_042596</name>
</gene>
<dbReference type="EMBL" id="KQ484235">
    <property type="protein sequence ID" value="KYP36306.1"/>
    <property type="molecule type" value="Genomic_DNA"/>
</dbReference>
<evidence type="ECO:0000256" key="1">
    <source>
        <dbReference type="ARBA" id="ARBA00008965"/>
    </source>
</evidence>
<dbReference type="STRING" id="3821.A0A151R198"/>
<proteinExistence type="inferred from homology"/>
<dbReference type="InterPro" id="IPR027923">
    <property type="entry name" value="Hydrophob_seed_dom"/>
</dbReference>
<name>A0A151R198_CAJCA</name>
<dbReference type="AlphaFoldDB" id="A0A151R198"/>
<sequence length="111" mass="12058">MGWKSVVALVLWLNLLLFSMVSASHEPVPVPAVSINNNRCRPELSICLLPPLLGGKDCCPLIQGLVDLDAALCLCAVLSANIGEIIHIRLNLLVNLILNNCGRKLKNFECN</sequence>
<dbReference type="Gramene" id="C.cajan_40523.t">
    <property type="protein sequence ID" value="C.cajan_40523.t.cds1"/>
    <property type="gene ID" value="C.cajan_40523"/>
</dbReference>
<dbReference type="SUPFAM" id="SSF47699">
    <property type="entry name" value="Bifunctional inhibitor/lipid-transfer protein/seed storage 2S albumin"/>
    <property type="match status" value="1"/>
</dbReference>
<dbReference type="PANTHER" id="PTHR31731">
    <property type="match status" value="1"/>
</dbReference>
<evidence type="ECO:0000313" key="5">
    <source>
        <dbReference type="Proteomes" id="UP000075243"/>
    </source>
</evidence>
<keyword evidence="2" id="KW-0732">Signal</keyword>
<accession>A0A151R198</accession>
<dbReference type="Proteomes" id="UP000075243">
    <property type="component" value="Unassembled WGS sequence"/>
</dbReference>
<comment type="similarity">
    <text evidence="1">Belongs to the plant LTP family. PEARLI1 subfamily.</text>
</comment>
<dbReference type="InterPro" id="IPR051636">
    <property type="entry name" value="Plant_LTP/defense-related"/>
</dbReference>
<feature type="domain" description="Hydrophobic seed protein" evidence="3">
    <location>
        <begin position="56"/>
        <end position="110"/>
    </location>
</feature>
<evidence type="ECO:0000256" key="2">
    <source>
        <dbReference type="SAM" id="SignalP"/>
    </source>
</evidence>
<reference evidence="4" key="1">
    <citation type="journal article" date="2012" name="Nat. Biotechnol.">
        <title>Draft genome sequence of pigeonpea (Cajanus cajan), an orphan legume crop of resource-poor farmers.</title>
        <authorList>
            <person name="Varshney R.K."/>
            <person name="Chen W."/>
            <person name="Li Y."/>
            <person name="Bharti A.K."/>
            <person name="Saxena R.K."/>
            <person name="Schlueter J.A."/>
            <person name="Donoghue M.T."/>
            <person name="Azam S."/>
            <person name="Fan G."/>
            <person name="Whaley A.M."/>
            <person name="Farmer A.D."/>
            <person name="Sheridan J."/>
            <person name="Iwata A."/>
            <person name="Tuteja R."/>
            <person name="Penmetsa R.V."/>
            <person name="Wu W."/>
            <person name="Upadhyaya H.D."/>
            <person name="Yang S.P."/>
            <person name="Shah T."/>
            <person name="Saxena K.B."/>
            <person name="Michael T."/>
            <person name="McCombie W.R."/>
            <person name="Yang B."/>
            <person name="Zhang G."/>
            <person name="Yang H."/>
            <person name="Wang J."/>
            <person name="Spillane C."/>
            <person name="Cook D.R."/>
            <person name="May G.D."/>
            <person name="Xu X."/>
            <person name="Jackson S.A."/>
        </authorList>
    </citation>
    <scope>NUCLEOTIDE SEQUENCE [LARGE SCALE GENOMIC DNA]</scope>
</reference>
<protein>
    <submittedName>
        <fullName evidence="4">Cortical cell-delineating protein</fullName>
    </submittedName>
</protein>
<dbReference type="InterPro" id="IPR036312">
    <property type="entry name" value="Bifun_inhib/LTP/seed_sf"/>
</dbReference>
<evidence type="ECO:0000259" key="3">
    <source>
        <dbReference type="Pfam" id="PF14547"/>
    </source>
</evidence>
<keyword evidence="5" id="KW-1185">Reference proteome</keyword>
<organism evidence="4 5">
    <name type="scientific">Cajanus cajan</name>
    <name type="common">Pigeon pea</name>
    <name type="synonym">Cajanus indicus</name>
    <dbReference type="NCBI Taxonomy" id="3821"/>
    <lineage>
        <taxon>Eukaryota</taxon>
        <taxon>Viridiplantae</taxon>
        <taxon>Streptophyta</taxon>
        <taxon>Embryophyta</taxon>
        <taxon>Tracheophyta</taxon>
        <taxon>Spermatophyta</taxon>
        <taxon>Magnoliopsida</taxon>
        <taxon>eudicotyledons</taxon>
        <taxon>Gunneridae</taxon>
        <taxon>Pentapetalae</taxon>
        <taxon>rosids</taxon>
        <taxon>fabids</taxon>
        <taxon>Fabales</taxon>
        <taxon>Fabaceae</taxon>
        <taxon>Papilionoideae</taxon>
        <taxon>50 kb inversion clade</taxon>
        <taxon>NPAAA clade</taxon>
        <taxon>indigoferoid/millettioid clade</taxon>
        <taxon>Phaseoleae</taxon>
        <taxon>Cajanus</taxon>
    </lineage>
</organism>
<dbReference type="Gene3D" id="1.10.110.10">
    <property type="entry name" value="Plant lipid-transfer and hydrophobic proteins"/>
    <property type="match status" value="1"/>
</dbReference>
<dbReference type="Pfam" id="PF14547">
    <property type="entry name" value="Hydrophob_seed"/>
    <property type="match status" value="1"/>
</dbReference>
<feature type="signal peptide" evidence="2">
    <location>
        <begin position="1"/>
        <end position="23"/>
    </location>
</feature>
<feature type="chain" id="PRO_5007587648" evidence="2">
    <location>
        <begin position="24"/>
        <end position="111"/>
    </location>
</feature>
<evidence type="ECO:0000313" key="4">
    <source>
        <dbReference type="EMBL" id="KYP36306.1"/>
    </source>
</evidence>